<keyword evidence="3" id="KW-0813">Transport</keyword>
<dbReference type="EMBL" id="CP024962">
    <property type="protein sequence ID" value="ATZ16667.1"/>
    <property type="molecule type" value="Genomic_DNA"/>
</dbReference>
<dbReference type="CDD" id="cd12152">
    <property type="entry name" value="F1-ATPase_delta"/>
    <property type="match status" value="1"/>
</dbReference>
<dbReference type="SUPFAM" id="SSF51344">
    <property type="entry name" value="Epsilon subunit of F1F0-ATP synthase N-terminal domain"/>
    <property type="match status" value="1"/>
</dbReference>
<gene>
    <name evidence="8" type="primary">atpC</name>
    <name evidence="8" type="ORF">EFREU_v1c06470</name>
</gene>
<protein>
    <submittedName>
        <fullName evidence="8">F0F1 ATP synthase subunit epsilon</fullName>
    </submittedName>
</protein>
<evidence type="ECO:0000256" key="4">
    <source>
        <dbReference type="ARBA" id="ARBA00023065"/>
    </source>
</evidence>
<reference evidence="8 9" key="1">
    <citation type="submission" date="2017-11" db="EMBL/GenBank/DDBJ databases">
        <title>Genome sequence of Entomoplasma freundtii BARC 318 (ATCC 51999).</title>
        <authorList>
            <person name="Lo W.-S."/>
            <person name="Gasparich G.E."/>
            <person name="Kuo C.-H."/>
        </authorList>
    </citation>
    <scope>NUCLEOTIDE SEQUENCE [LARGE SCALE GENOMIC DNA]</scope>
    <source>
        <strain evidence="8 9">BARC 318</strain>
    </source>
</reference>
<evidence type="ECO:0000313" key="9">
    <source>
        <dbReference type="Proteomes" id="UP000232222"/>
    </source>
</evidence>
<evidence type="ECO:0000256" key="7">
    <source>
        <dbReference type="ARBA" id="ARBA00023310"/>
    </source>
</evidence>
<evidence type="ECO:0000256" key="3">
    <source>
        <dbReference type="ARBA" id="ARBA00022448"/>
    </source>
</evidence>
<dbReference type="PANTHER" id="PTHR13822">
    <property type="entry name" value="ATP SYNTHASE DELTA/EPSILON CHAIN"/>
    <property type="match status" value="1"/>
</dbReference>
<dbReference type="Pfam" id="PF02823">
    <property type="entry name" value="ATP-synt_DE_N"/>
    <property type="match status" value="1"/>
</dbReference>
<name>A0A2K8NSB5_9MOLU</name>
<evidence type="ECO:0000256" key="1">
    <source>
        <dbReference type="ARBA" id="ARBA00004184"/>
    </source>
</evidence>
<dbReference type="Proteomes" id="UP000232222">
    <property type="component" value="Chromosome"/>
</dbReference>
<comment type="subcellular location">
    <subcellularLocation>
        <location evidence="1">Endomembrane system</location>
        <topology evidence="1">Peripheral membrane protein</topology>
    </subcellularLocation>
</comment>
<dbReference type="RefSeq" id="WP_100609749.1">
    <property type="nucleotide sequence ID" value="NZ_CP024962.1"/>
</dbReference>
<dbReference type="GO" id="GO:0012505">
    <property type="term" value="C:endomembrane system"/>
    <property type="evidence" value="ECO:0007669"/>
    <property type="project" value="UniProtKB-SubCell"/>
</dbReference>
<dbReference type="InterPro" id="IPR036771">
    <property type="entry name" value="ATPsynth_dsu/esu_N"/>
</dbReference>
<dbReference type="Gene3D" id="2.60.15.10">
    <property type="entry name" value="F0F1 ATP synthase delta/epsilon subunit, N-terminal"/>
    <property type="match status" value="1"/>
</dbReference>
<keyword evidence="5" id="KW-0472">Membrane</keyword>
<dbReference type="AlphaFoldDB" id="A0A2K8NSB5"/>
<keyword evidence="6" id="KW-0139">CF(1)</keyword>
<evidence type="ECO:0000256" key="2">
    <source>
        <dbReference type="ARBA" id="ARBA00005712"/>
    </source>
</evidence>
<dbReference type="InterPro" id="IPR020546">
    <property type="entry name" value="ATP_synth_F1_dsu/esu_N"/>
</dbReference>
<evidence type="ECO:0000313" key="8">
    <source>
        <dbReference type="EMBL" id="ATZ16667.1"/>
    </source>
</evidence>
<evidence type="ECO:0000256" key="5">
    <source>
        <dbReference type="ARBA" id="ARBA00023136"/>
    </source>
</evidence>
<dbReference type="GO" id="GO:0046933">
    <property type="term" value="F:proton-transporting ATP synthase activity, rotational mechanism"/>
    <property type="evidence" value="ECO:0007669"/>
    <property type="project" value="InterPro"/>
</dbReference>
<comment type="similarity">
    <text evidence="2">Belongs to the ATPase epsilon chain family.</text>
</comment>
<dbReference type="OrthoDB" id="389600at2"/>
<keyword evidence="4" id="KW-0406">Ion transport</keyword>
<sequence>MGLKLRIVTPNGRFINDKVVDIVNIQSIDGDMGILEHSIPIVTALKIGVVTFREKDVTTYVHVHRGIMETDGELCTIITERLYLVDANKQRLETPHHLS</sequence>
<keyword evidence="7" id="KW-0066">ATP synthesis</keyword>
<dbReference type="GO" id="GO:0045259">
    <property type="term" value="C:proton-transporting ATP synthase complex"/>
    <property type="evidence" value="ECO:0007669"/>
    <property type="project" value="UniProtKB-KW"/>
</dbReference>
<evidence type="ECO:0000256" key="6">
    <source>
        <dbReference type="ARBA" id="ARBA00023196"/>
    </source>
</evidence>
<dbReference type="PANTHER" id="PTHR13822:SF10">
    <property type="entry name" value="ATP SYNTHASE EPSILON CHAIN, CHLOROPLASTIC"/>
    <property type="match status" value="1"/>
</dbReference>
<dbReference type="KEGG" id="efr:EFREU_v1c06470"/>
<proteinExistence type="inferred from homology"/>
<accession>A0A2K8NSB5</accession>
<dbReference type="InterPro" id="IPR001469">
    <property type="entry name" value="ATP_synth_F1_dsu/esu"/>
</dbReference>
<keyword evidence="9" id="KW-1185">Reference proteome</keyword>
<organism evidence="8 9">
    <name type="scientific">Entomoplasma freundtii</name>
    <dbReference type="NCBI Taxonomy" id="74700"/>
    <lineage>
        <taxon>Bacteria</taxon>
        <taxon>Bacillati</taxon>
        <taxon>Mycoplasmatota</taxon>
        <taxon>Mollicutes</taxon>
        <taxon>Entomoplasmatales</taxon>
        <taxon>Entomoplasmataceae</taxon>
        <taxon>Entomoplasma</taxon>
    </lineage>
</organism>